<organism evidence="2 3">
    <name type="scientific">Romanomermis culicivorax</name>
    <name type="common">Nematode worm</name>
    <dbReference type="NCBI Taxonomy" id="13658"/>
    <lineage>
        <taxon>Eukaryota</taxon>
        <taxon>Metazoa</taxon>
        <taxon>Ecdysozoa</taxon>
        <taxon>Nematoda</taxon>
        <taxon>Enoplea</taxon>
        <taxon>Dorylaimia</taxon>
        <taxon>Mermithida</taxon>
        <taxon>Mermithoidea</taxon>
        <taxon>Mermithidae</taxon>
        <taxon>Romanomermis</taxon>
    </lineage>
</organism>
<evidence type="ECO:0000313" key="2">
    <source>
        <dbReference type="Proteomes" id="UP000887565"/>
    </source>
</evidence>
<reference evidence="3" key="1">
    <citation type="submission" date="2022-11" db="UniProtKB">
        <authorList>
            <consortium name="WormBaseParasite"/>
        </authorList>
    </citation>
    <scope>IDENTIFICATION</scope>
</reference>
<accession>A0A915J791</accession>
<keyword evidence="1" id="KW-0472">Membrane</keyword>
<proteinExistence type="predicted"/>
<keyword evidence="1" id="KW-0812">Transmembrane</keyword>
<evidence type="ECO:0000313" key="3">
    <source>
        <dbReference type="WBParaSite" id="nRc.2.0.1.t22338-RA"/>
    </source>
</evidence>
<evidence type="ECO:0000256" key="1">
    <source>
        <dbReference type="SAM" id="Phobius"/>
    </source>
</evidence>
<keyword evidence="1" id="KW-1133">Transmembrane helix</keyword>
<feature type="transmembrane region" description="Helical" evidence="1">
    <location>
        <begin position="66"/>
        <end position="89"/>
    </location>
</feature>
<protein>
    <submittedName>
        <fullName evidence="3">Uncharacterized protein</fullName>
    </submittedName>
</protein>
<name>A0A915J791_ROMCU</name>
<sequence length="273" mass="31635">MPGAKWILSDMNNTTLTTPYIALVQNQTLFTLTLLTILFNYTTIILKLVVLFGLCTKKVFRTNHFCFLLIYQLIVECTGRTFYGMFMILRLFCLKYNLSSCLAHGLSCWSILSPAYLTETMYPVMLVALSFDRYSHRLPELLSQEGLYDSNISLSDDICDFLIAINNTQENGMLRNKTIDTCKMLVKTMDWRESMWGKNLPSTMSLGNRPAVWPAMVKDRQSQLTDASAKVEIIKDEPLDLLLCFRFYKFWKSRIKKILGNMMQEEIHIFSKQ</sequence>
<dbReference type="WBParaSite" id="nRc.2.0.1.t22338-RA">
    <property type="protein sequence ID" value="nRc.2.0.1.t22338-RA"/>
    <property type="gene ID" value="nRc.2.0.1.g22338"/>
</dbReference>
<keyword evidence="2" id="KW-1185">Reference proteome</keyword>
<dbReference type="AlphaFoldDB" id="A0A915J791"/>
<dbReference type="Proteomes" id="UP000887565">
    <property type="component" value="Unplaced"/>
</dbReference>
<feature type="transmembrane region" description="Helical" evidence="1">
    <location>
        <begin position="29"/>
        <end position="54"/>
    </location>
</feature>